<dbReference type="EMBL" id="JAKKPZ010000001">
    <property type="protein sequence ID" value="KAI1728178.1"/>
    <property type="molecule type" value="Genomic_DNA"/>
</dbReference>
<evidence type="ECO:0000256" key="2">
    <source>
        <dbReference type="SAM" id="SignalP"/>
    </source>
</evidence>
<accession>A0AAD4RA98</accession>
<gene>
    <name evidence="3" type="ORF">DdX_00339</name>
</gene>
<feature type="chain" id="PRO_5042136299" evidence="2">
    <location>
        <begin position="21"/>
        <end position="340"/>
    </location>
</feature>
<organism evidence="3 4">
    <name type="scientific">Ditylenchus destructor</name>
    <dbReference type="NCBI Taxonomy" id="166010"/>
    <lineage>
        <taxon>Eukaryota</taxon>
        <taxon>Metazoa</taxon>
        <taxon>Ecdysozoa</taxon>
        <taxon>Nematoda</taxon>
        <taxon>Chromadorea</taxon>
        <taxon>Rhabditida</taxon>
        <taxon>Tylenchina</taxon>
        <taxon>Tylenchomorpha</taxon>
        <taxon>Sphaerularioidea</taxon>
        <taxon>Anguinidae</taxon>
        <taxon>Anguininae</taxon>
        <taxon>Ditylenchus</taxon>
    </lineage>
</organism>
<proteinExistence type="predicted"/>
<feature type="signal peptide" evidence="2">
    <location>
        <begin position="1"/>
        <end position="20"/>
    </location>
</feature>
<reference evidence="3" key="1">
    <citation type="submission" date="2022-01" db="EMBL/GenBank/DDBJ databases">
        <title>Genome Sequence Resource for Two Populations of Ditylenchus destructor, the Migratory Endoparasitic Phytonematode.</title>
        <authorList>
            <person name="Zhang H."/>
            <person name="Lin R."/>
            <person name="Xie B."/>
        </authorList>
    </citation>
    <scope>NUCLEOTIDE SEQUENCE</scope>
    <source>
        <strain evidence="3">BazhouSP</strain>
    </source>
</reference>
<dbReference type="Gene3D" id="1.20.120.1100">
    <property type="match status" value="1"/>
</dbReference>
<sequence length="340" mass="38132">MQLYSICVIVLVTLIGNSLTKEQSKENEPDMDELMNMVKGLSSQAGPILEGLFKGDKSGSGDKKGSEDLSSLLSMAGNFLGESGILDSLNNSKDAKDSKDVPGKDGDKSKKTESWQDIAKGLLSQNEAVTGKLKNKLKREGADAVNQNWILKLLNDILGTDTAFDLVPYMIRDNLTDFVKNKLKKISEEDMLKLKKVYDNMEKFEVWADVLDDIEKQAPKFYEVAVELYKAGKTKFNTVWSSLDNEPKKYISQIRTDLSEVINKSKKSLVNMSQDGQKNLRDTLGKLHPGLKTFLDRLMNNKGVLVMYLNSIFEQQPELLEAVNKKKETTKKSDSDKEEL</sequence>
<feature type="compositionally biased region" description="Basic and acidic residues" evidence="1">
    <location>
        <begin position="93"/>
        <end position="113"/>
    </location>
</feature>
<name>A0AAD4RA98_9BILA</name>
<protein>
    <submittedName>
        <fullName evidence="3">Uncharacterized protein</fullName>
    </submittedName>
</protein>
<comment type="caution">
    <text evidence="3">The sequence shown here is derived from an EMBL/GenBank/DDBJ whole genome shotgun (WGS) entry which is preliminary data.</text>
</comment>
<dbReference type="Proteomes" id="UP001201812">
    <property type="component" value="Unassembled WGS sequence"/>
</dbReference>
<keyword evidence="2" id="KW-0732">Signal</keyword>
<dbReference type="AlphaFoldDB" id="A0AAD4RA98"/>
<evidence type="ECO:0000256" key="1">
    <source>
        <dbReference type="SAM" id="MobiDB-lite"/>
    </source>
</evidence>
<evidence type="ECO:0000313" key="3">
    <source>
        <dbReference type="EMBL" id="KAI1728178.1"/>
    </source>
</evidence>
<evidence type="ECO:0000313" key="4">
    <source>
        <dbReference type="Proteomes" id="UP001201812"/>
    </source>
</evidence>
<feature type="region of interest" description="Disordered" evidence="1">
    <location>
        <begin position="90"/>
        <end position="113"/>
    </location>
</feature>
<keyword evidence="4" id="KW-1185">Reference proteome</keyword>